<sequence length="261" mass="30135">MEARDDDRISKLPDDILHVIVSLLSEKEGLRVRSLSRRWRYLPTPQLFNLCFDSQIEYGKTIRPYIDSQYHSKSKEFVAKVGQVLRNHSHRLKFPKLNSLQVSFCFYNKYASYIDEWVSLAASMAVNKIEFKFAELRNYPPDETNPKTHRFYRFPWPTSSTRPNLDLEYLCLESCILKPVPPDLGLSSLKTLSLGCVVLDQDDFNKIASACLKLECLTLDCCTLPQTFRIGGDGATFDHLKSLALHILIYPRRGILIRKLI</sequence>
<dbReference type="InterPro" id="IPR001810">
    <property type="entry name" value="F-box_dom"/>
</dbReference>
<dbReference type="STRING" id="93759.A0A1R3GI68"/>
<protein>
    <recommendedName>
        <fullName evidence="1">F-box domain-containing protein</fullName>
    </recommendedName>
</protein>
<name>A0A1R3GI68_9ROSI</name>
<dbReference type="InterPro" id="IPR053772">
    <property type="entry name" value="At1g61320/At1g61330-like"/>
</dbReference>
<dbReference type="AlphaFoldDB" id="A0A1R3GI68"/>
<dbReference type="OrthoDB" id="1137608at2759"/>
<dbReference type="InterPro" id="IPR036047">
    <property type="entry name" value="F-box-like_dom_sf"/>
</dbReference>
<dbReference type="PROSITE" id="PS50181">
    <property type="entry name" value="FBOX"/>
    <property type="match status" value="1"/>
</dbReference>
<dbReference type="PANTHER" id="PTHR34145:SF28">
    <property type="entry name" value="F-BOX DOMAIN-CONTAINING PROTEIN"/>
    <property type="match status" value="1"/>
</dbReference>
<dbReference type="Pfam" id="PF23622">
    <property type="entry name" value="LRR_At1g61320_AtMIF1"/>
    <property type="match status" value="1"/>
</dbReference>
<dbReference type="InterPro" id="IPR055357">
    <property type="entry name" value="LRR_At1g61320_AtMIF1"/>
</dbReference>
<evidence type="ECO:0000259" key="1">
    <source>
        <dbReference type="PROSITE" id="PS50181"/>
    </source>
</evidence>
<dbReference type="SUPFAM" id="SSF81383">
    <property type="entry name" value="F-box domain"/>
    <property type="match status" value="1"/>
</dbReference>
<dbReference type="Pfam" id="PF00646">
    <property type="entry name" value="F-box"/>
    <property type="match status" value="1"/>
</dbReference>
<keyword evidence="3" id="KW-1185">Reference proteome</keyword>
<dbReference type="PANTHER" id="PTHR34145">
    <property type="entry name" value="OS02G0105600 PROTEIN"/>
    <property type="match status" value="1"/>
</dbReference>
<evidence type="ECO:0000313" key="3">
    <source>
        <dbReference type="Proteomes" id="UP000187203"/>
    </source>
</evidence>
<gene>
    <name evidence="2" type="ORF">COLO4_35088</name>
</gene>
<organism evidence="2 3">
    <name type="scientific">Corchorus olitorius</name>
    <dbReference type="NCBI Taxonomy" id="93759"/>
    <lineage>
        <taxon>Eukaryota</taxon>
        <taxon>Viridiplantae</taxon>
        <taxon>Streptophyta</taxon>
        <taxon>Embryophyta</taxon>
        <taxon>Tracheophyta</taxon>
        <taxon>Spermatophyta</taxon>
        <taxon>Magnoliopsida</taxon>
        <taxon>eudicotyledons</taxon>
        <taxon>Gunneridae</taxon>
        <taxon>Pentapetalae</taxon>
        <taxon>rosids</taxon>
        <taxon>malvids</taxon>
        <taxon>Malvales</taxon>
        <taxon>Malvaceae</taxon>
        <taxon>Grewioideae</taxon>
        <taxon>Apeibeae</taxon>
        <taxon>Corchorus</taxon>
    </lineage>
</organism>
<dbReference type="Gene3D" id="1.20.1280.50">
    <property type="match status" value="1"/>
</dbReference>
<reference evidence="3" key="1">
    <citation type="submission" date="2013-09" db="EMBL/GenBank/DDBJ databases">
        <title>Corchorus olitorius genome sequencing.</title>
        <authorList>
            <person name="Alam M."/>
            <person name="Haque M.S."/>
            <person name="Islam M.S."/>
            <person name="Emdad E.M."/>
            <person name="Islam M.M."/>
            <person name="Ahmed B."/>
            <person name="Halim A."/>
            <person name="Hossen Q.M.M."/>
            <person name="Hossain M.Z."/>
            <person name="Ahmed R."/>
            <person name="Khan M.M."/>
            <person name="Islam R."/>
            <person name="Rashid M.M."/>
            <person name="Khan S.A."/>
            <person name="Rahman M.S."/>
            <person name="Alam M."/>
            <person name="Yahiya A.S."/>
            <person name="Khan M.S."/>
            <person name="Azam M.S."/>
            <person name="Haque T."/>
            <person name="Lashkar M.Z.H."/>
            <person name="Akhand A.I."/>
            <person name="Morshed G."/>
            <person name="Roy S."/>
            <person name="Uddin K.S."/>
            <person name="Rabeya T."/>
            <person name="Hossain A.S."/>
            <person name="Chowdhury A."/>
            <person name="Snigdha A.R."/>
            <person name="Mortoza M.S."/>
            <person name="Matin S.A."/>
            <person name="Hoque S.M.E."/>
            <person name="Islam M.K."/>
            <person name="Roy D.K."/>
            <person name="Haider R."/>
            <person name="Moosa M.M."/>
            <person name="Elias S.M."/>
            <person name="Hasan A.M."/>
            <person name="Jahan S."/>
            <person name="Shafiuddin M."/>
            <person name="Mahmood N."/>
            <person name="Shommy N.S."/>
        </authorList>
    </citation>
    <scope>NUCLEOTIDE SEQUENCE [LARGE SCALE GENOMIC DNA]</scope>
    <source>
        <strain evidence="3">cv. O-4</strain>
    </source>
</reference>
<dbReference type="EMBL" id="AWUE01022488">
    <property type="protein sequence ID" value="OMO57785.1"/>
    <property type="molecule type" value="Genomic_DNA"/>
</dbReference>
<comment type="caution">
    <text evidence="2">The sequence shown here is derived from an EMBL/GenBank/DDBJ whole genome shotgun (WGS) entry which is preliminary data.</text>
</comment>
<proteinExistence type="predicted"/>
<feature type="domain" description="F-box" evidence="1">
    <location>
        <begin position="6"/>
        <end position="42"/>
    </location>
</feature>
<dbReference type="Proteomes" id="UP000187203">
    <property type="component" value="Unassembled WGS sequence"/>
</dbReference>
<evidence type="ECO:0000313" key="2">
    <source>
        <dbReference type="EMBL" id="OMO57785.1"/>
    </source>
</evidence>
<accession>A0A1R3GI68</accession>